<evidence type="ECO:0000259" key="3">
    <source>
        <dbReference type="Pfam" id="PF21447"/>
    </source>
</evidence>
<evidence type="ECO:0000313" key="5">
    <source>
        <dbReference type="Proteomes" id="UP000295565"/>
    </source>
</evidence>
<protein>
    <submittedName>
        <fullName evidence="4">Exopolyphosphatase/guanosine-5'-triphosphate, 3'-diphosphate pyrophosphatase</fullName>
    </submittedName>
</protein>
<dbReference type="PIRSF" id="PIRSF001267">
    <property type="entry name" value="Pyrophosphatase_GppA_Ppx"/>
    <property type="match status" value="1"/>
</dbReference>
<organism evidence="4 5">
    <name type="scientific">Celerinatantimonas diazotrophica</name>
    <dbReference type="NCBI Taxonomy" id="412034"/>
    <lineage>
        <taxon>Bacteria</taxon>
        <taxon>Pseudomonadati</taxon>
        <taxon>Pseudomonadota</taxon>
        <taxon>Gammaproteobacteria</taxon>
        <taxon>Celerinatantimonadaceae</taxon>
        <taxon>Celerinatantimonas</taxon>
    </lineage>
</organism>
<dbReference type="FunFam" id="3.30.420.40:FF:000023">
    <property type="entry name" value="Guanosine-5'-triphosphate,3'-diphosphate pyrophosphatase"/>
    <property type="match status" value="1"/>
</dbReference>
<accession>A0A4R1JLX1</accession>
<feature type="domain" description="Ppx/GppA phosphatase N-terminal" evidence="2">
    <location>
        <begin position="21"/>
        <end position="300"/>
    </location>
</feature>
<dbReference type="InterPro" id="IPR048950">
    <property type="entry name" value="Ppx_GppA_C"/>
</dbReference>
<dbReference type="Gene3D" id="3.30.420.150">
    <property type="entry name" value="Exopolyphosphatase. Domain 2"/>
    <property type="match status" value="1"/>
</dbReference>
<dbReference type="SUPFAM" id="SSF109604">
    <property type="entry name" value="HD-domain/PDEase-like"/>
    <property type="match status" value="1"/>
</dbReference>
<dbReference type="SUPFAM" id="SSF53067">
    <property type="entry name" value="Actin-like ATPase domain"/>
    <property type="match status" value="2"/>
</dbReference>
<sequence length="501" mass="56025">MPQGQQIAALDLGSNSFHLIVARWLHGQIHIIDRIKEPVRLGWGLNDNGTLSQEAIDRAMICFSRFGERLRTLSAGNVRIAGTKTLRSIRRADEFLAQAQKLLGHPVEIISGEEEARIIYLGVACDLAPGEGSRLVVDIGGGSTEVIIGQGMEARLKESLSMGCVAITKRFFAKGKVTAGRIKKARTACMQELVPVLDTLTEAGWDEEIGASGTIRAASEICVAKGFSKDGTIKLKYLEKLLDEYHEAGVVDHPLEGLSENRRPVFLGGLIILITLFEGLELRAMTAAQWALREGLLFDLKGRLEHSDLRESSINNLSNRFHVNQEYASRVDRTAQQLLEQSEDWVDNCQSAAQLLHWSSLLFLVGLDIAHSDYHKHGAYIVQHVDLAGFSRSEQLELAQLVQGHRKSIRKNFPVERETLLRVLLLFRISVILQRGRRHQPIPMFQMRNDDKTIMLGFDSQWLDQNPQTLADLTNEQRFQHQVGYKLEITPLVADYAAITG</sequence>
<dbReference type="InterPro" id="IPR050273">
    <property type="entry name" value="GppA/Ppx_hydrolase"/>
</dbReference>
<comment type="caution">
    <text evidence="4">The sequence shown here is derived from an EMBL/GenBank/DDBJ whole genome shotgun (WGS) entry which is preliminary data.</text>
</comment>
<dbReference type="GO" id="GO:0004309">
    <property type="term" value="F:exopolyphosphatase activity"/>
    <property type="evidence" value="ECO:0007669"/>
    <property type="project" value="TreeGrafter"/>
</dbReference>
<proteinExistence type="predicted"/>
<dbReference type="AlphaFoldDB" id="A0A4R1JLX1"/>
<dbReference type="PANTHER" id="PTHR30005">
    <property type="entry name" value="EXOPOLYPHOSPHATASE"/>
    <property type="match status" value="1"/>
</dbReference>
<dbReference type="InterPro" id="IPR043129">
    <property type="entry name" value="ATPase_NBD"/>
</dbReference>
<evidence type="ECO:0000313" key="4">
    <source>
        <dbReference type="EMBL" id="TCK52074.1"/>
    </source>
</evidence>
<name>A0A4R1JLX1_9GAMM</name>
<dbReference type="EMBL" id="SMGD01000013">
    <property type="protein sequence ID" value="TCK52074.1"/>
    <property type="molecule type" value="Genomic_DNA"/>
</dbReference>
<dbReference type="RefSeq" id="WP_224055007.1">
    <property type="nucleotide sequence ID" value="NZ_OU594967.1"/>
</dbReference>
<dbReference type="Gene3D" id="3.30.420.40">
    <property type="match status" value="1"/>
</dbReference>
<evidence type="ECO:0000256" key="1">
    <source>
        <dbReference type="ARBA" id="ARBA00022801"/>
    </source>
</evidence>
<keyword evidence="5" id="KW-1185">Reference proteome</keyword>
<reference evidence="4 5" key="1">
    <citation type="submission" date="2019-03" db="EMBL/GenBank/DDBJ databases">
        <title>Genomic Encyclopedia of Type Strains, Phase IV (KMG-IV): sequencing the most valuable type-strain genomes for metagenomic binning, comparative biology and taxonomic classification.</title>
        <authorList>
            <person name="Goeker M."/>
        </authorList>
    </citation>
    <scope>NUCLEOTIDE SEQUENCE [LARGE SCALE GENOMIC DNA]</scope>
    <source>
        <strain evidence="4 5">DSM 18577</strain>
    </source>
</reference>
<evidence type="ECO:0000259" key="2">
    <source>
        <dbReference type="Pfam" id="PF02541"/>
    </source>
</evidence>
<dbReference type="Pfam" id="PF21447">
    <property type="entry name" value="Ppx-GppA_III"/>
    <property type="match status" value="1"/>
</dbReference>
<feature type="domain" description="Ppx/GppA phosphatase C-terminal" evidence="3">
    <location>
        <begin position="310"/>
        <end position="477"/>
    </location>
</feature>
<keyword evidence="1" id="KW-0378">Hydrolase</keyword>
<dbReference type="InterPro" id="IPR003695">
    <property type="entry name" value="Ppx_GppA_N"/>
</dbReference>
<dbReference type="PANTHER" id="PTHR30005:SF14">
    <property type="entry name" value="EXOPOLYPHOSPHATASE"/>
    <property type="match status" value="1"/>
</dbReference>
<gene>
    <name evidence="4" type="ORF">EV690_2175</name>
</gene>
<dbReference type="Proteomes" id="UP000295565">
    <property type="component" value="Unassembled WGS sequence"/>
</dbReference>
<dbReference type="InterPro" id="IPR030673">
    <property type="entry name" value="PyroPPase_GppA_Ppx"/>
</dbReference>
<dbReference type="CDD" id="cd24053">
    <property type="entry name" value="ASKHA_NBD_EcPPX-GppA-like"/>
    <property type="match status" value="1"/>
</dbReference>
<dbReference type="Pfam" id="PF02541">
    <property type="entry name" value="Ppx-GppA"/>
    <property type="match status" value="1"/>
</dbReference>
<dbReference type="GO" id="GO:0006798">
    <property type="term" value="P:polyphosphate catabolic process"/>
    <property type="evidence" value="ECO:0007669"/>
    <property type="project" value="TreeGrafter"/>
</dbReference>
<dbReference type="Gene3D" id="1.10.3210.10">
    <property type="entry name" value="Hypothetical protein af1432"/>
    <property type="match status" value="1"/>
</dbReference>